<sequence length="308" mass="34953">MRNARWHFQTRSSGIKAGQSPLDDATRGTTTHIARVTSRPVPNLIIENETFKAERLIEELSRAGVGCSVDGVTMNNFSYADDMVLLSPSVSGLRGLLKICEDYAKVNGLSYNSKKSEVIVFRGNNKPINFKPCIQLGGTPLKQVAEFKYLGHIVTKRLGDDSDMERERRALSVRGNMLARRFARCMTQVKITLFRAYCQSFYTCSLWTNYTQRAYSALRIQYNNVLRAVLRKPRHCSASAMFADVRVDDFFAIMRRRAASMLCRLVSSTNTLLNTWANKLDSPLWRCWNGAHTGYRRATPRAWFVGPV</sequence>
<accession>A0A8S4SM97</accession>
<name>A0A8S4SM97_9NEOP</name>
<evidence type="ECO:0000259" key="2">
    <source>
        <dbReference type="Pfam" id="PF00078"/>
    </source>
</evidence>
<comment type="caution">
    <text evidence="3">The sequence shown here is derived from an EMBL/GenBank/DDBJ whole genome shotgun (WGS) entry which is preliminary data.</text>
</comment>
<dbReference type="Pfam" id="PF00078">
    <property type="entry name" value="RVT_1"/>
    <property type="match status" value="1"/>
</dbReference>
<proteinExistence type="predicted"/>
<feature type="region of interest" description="Disordered" evidence="1">
    <location>
        <begin position="1"/>
        <end position="26"/>
    </location>
</feature>
<feature type="domain" description="Reverse transcriptase" evidence="2">
    <location>
        <begin position="76"/>
        <end position="153"/>
    </location>
</feature>
<gene>
    <name evidence="3" type="primary">jg6671</name>
    <name evidence="3" type="ORF">PAEG_LOCUS25567</name>
</gene>
<dbReference type="AlphaFoldDB" id="A0A8S4SM97"/>
<protein>
    <submittedName>
        <fullName evidence="3">Jg6671 protein</fullName>
    </submittedName>
</protein>
<evidence type="ECO:0000313" key="3">
    <source>
        <dbReference type="EMBL" id="CAH2266971.1"/>
    </source>
</evidence>
<dbReference type="PANTHER" id="PTHR47027:SF20">
    <property type="entry name" value="REVERSE TRANSCRIPTASE-LIKE PROTEIN WITH RNA-DIRECTED DNA POLYMERASE DOMAIN"/>
    <property type="match status" value="1"/>
</dbReference>
<dbReference type="PANTHER" id="PTHR47027">
    <property type="entry name" value="REVERSE TRANSCRIPTASE DOMAIN-CONTAINING PROTEIN"/>
    <property type="match status" value="1"/>
</dbReference>
<evidence type="ECO:0000256" key="1">
    <source>
        <dbReference type="SAM" id="MobiDB-lite"/>
    </source>
</evidence>
<keyword evidence="4" id="KW-1185">Reference proteome</keyword>
<organism evidence="3 4">
    <name type="scientific">Pararge aegeria aegeria</name>
    <dbReference type="NCBI Taxonomy" id="348720"/>
    <lineage>
        <taxon>Eukaryota</taxon>
        <taxon>Metazoa</taxon>
        <taxon>Ecdysozoa</taxon>
        <taxon>Arthropoda</taxon>
        <taxon>Hexapoda</taxon>
        <taxon>Insecta</taxon>
        <taxon>Pterygota</taxon>
        <taxon>Neoptera</taxon>
        <taxon>Endopterygota</taxon>
        <taxon>Lepidoptera</taxon>
        <taxon>Glossata</taxon>
        <taxon>Ditrysia</taxon>
        <taxon>Papilionoidea</taxon>
        <taxon>Nymphalidae</taxon>
        <taxon>Satyrinae</taxon>
        <taxon>Satyrini</taxon>
        <taxon>Parargina</taxon>
        <taxon>Pararge</taxon>
    </lineage>
</organism>
<dbReference type="OrthoDB" id="10014409at2759"/>
<reference evidence="3" key="1">
    <citation type="submission" date="2022-03" db="EMBL/GenBank/DDBJ databases">
        <authorList>
            <person name="Lindestad O."/>
        </authorList>
    </citation>
    <scope>NUCLEOTIDE SEQUENCE</scope>
</reference>
<evidence type="ECO:0000313" key="4">
    <source>
        <dbReference type="Proteomes" id="UP000838756"/>
    </source>
</evidence>
<dbReference type="EMBL" id="CAKXAJ010026337">
    <property type="protein sequence ID" value="CAH2266971.1"/>
    <property type="molecule type" value="Genomic_DNA"/>
</dbReference>
<dbReference type="InterPro" id="IPR000477">
    <property type="entry name" value="RT_dom"/>
</dbReference>
<dbReference type="Proteomes" id="UP000838756">
    <property type="component" value="Unassembled WGS sequence"/>
</dbReference>